<dbReference type="InterPro" id="IPR024653">
    <property type="entry name" value="Peptidase_M10/M27/M57"/>
</dbReference>
<dbReference type="RefSeq" id="WP_245890754.1">
    <property type="nucleotide sequence ID" value="NZ_MQVW01000014.1"/>
</dbReference>
<dbReference type="GO" id="GO:0008237">
    <property type="term" value="F:metallopeptidase activity"/>
    <property type="evidence" value="ECO:0007669"/>
    <property type="project" value="InterPro"/>
</dbReference>
<dbReference type="Proteomes" id="UP000239002">
    <property type="component" value="Unassembled WGS sequence"/>
</dbReference>
<comment type="caution">
    <text evidence="2">The sequence shown here is derived from an EMBL/GenBank/DDBJ whole genome shotgun (WGS) entry which is preliminary data.</text>
</comment>
<gene>
    <name evidence="2" type="ORF">LY01_02853</name>
</gene>
<feature type="chain" id="PRO_5015622012" evidence="1">
    <location>
        <begin position="20"/>
        <end position="280"/>
    </location>
</feature>
<dbReference type="EMBL" id="PTJE01000009">
    <property type="protein sequence ID" value="PPK92767.1"/>
    <property type="molecule type" value="Genomic_DNA"/>
</dbReference>
<dbReference type="InterPro" id="IPR024079">
    <property type="entry name" value="MetalloPept_cat_dom_sf"/>
</dbReference>
<dbReference type="Gene3D" id="3.40.390.10">
    <property type="entry name" value="Collagenase (Catalytic Domain)"/>
    <property type="match status" value="1"/>
</dbReference>
<sequence length="280" mass="31259">MKKSLIKLSLIGLASFAMLFTSCEQDQEITVDQKESTLELAKKHAEEIGYNPDDIDIRDFHYPDGTIEKRIYIEDDIALLEEQFFALEQINSFTKQFRTNNLVTGNNRTIDIVGYTGNNQYGLSSKAQTGLRWAVANYNRLNNVTLNFRLTFGTNLNNADMYVYDTSFNTSDQGGVAGFPDSSGRPHDAIQIYNLESFSTNVNEHVITHEIGHSIGFRHSDWFSRQSCGQSGESAGSNGANYISGTVNGWDPTSLMNACFSAQSDGEFNANDKIALDQMY</sequence>
<keyword evidence="1" id="KW-0732">Signal</keyword>
<protein>
    <submittedName>
        <fullName evidence="2">Dual-action HEIGH metallo-peptidase</fullName>
    </submittedName>
</protein>
<evidence type="ECO:0000256" key="1">
    <source>
        <dbReference type="SAM" id="SignalP"/>
    </source>
</evidence>
<dbReference type="Pfam" id="PF12388">
    <property type="entry name" value="Peptidase_M57"/>
    <property type="match status" value="1"/>
</dbReference>
<dbReference type="SUPFAM" id="SSF55486">
    <property type="entry name" value="Metalloproteases ('zincins'), catalytic domain"/>
    <property type="match status" value="1"/>
</dbReference>
<reference evidence="2 3" key="1">
    <citation type="submission" date="2018-02" db="EMBL/GenBank/DDBJ databases">
        <title>Genomic Encyclopedia of Archaeal and Bacterial Type Strains, Phase II (KMG-II): from individual species to whole genera.</title>
        <authorList>
            <person name="Goeker M."/>
        </authorList>
    </citation>
    <scope>NUCLEOTIDE SEQUENCE [LARGE SCALE GENOMIC DNA]</scope>
    <source>
        <strain evidence="2 3">DSM 16809</strain>
    </source>
</reference>
<keyword evidence="3" id="KW-1185">Reference proteome</keyword>
<evidence type="ECO:0000313" key="2">
    <source>
        <dbReference type="EMBL" id="PPK92767.1"/>
    </source>
</evidence>
<feature type="signal peptide" evidence="1">
    <location>
        <begin position="1"/>
        <end position="19"/>
    </location>
</feature>
<dbReference type="PROSITE" id="PS51257">
    <property type="entry name" value="PROKAR_LIPOPROTEIN"/>
    <property type="match status" value="1"/>
</dbReference>
<accession>A0A2S6IEZ8</accession>
<organism evidence="2 3">
    <name type="scientific">Nonlabens xylanidelens</name>
    <dbReference type="NCBI Taxonomy" id="191564"/>
    <lineage>
        <taxon>Bacteria</taxon>
        <taxon>Pseudomonadati</taxon>
        <taxon>Bacteroidota</taxon>
        <taxon>Flavobacteriia</taxon>
        <taxon>Flavobacteriales</taxon>
        <taxon>Flavobacteriaceae</taxon>
        <taxon>Nonlabens</taxon>
    </lineage>
</organism>
<evidence type="ECO:0000313" key="3">
    <source>
        <dbReference type="Proteomes" id="UP000239002"/>
    </source>
</evidence>
<name>A0A2S6IEZ8_9FLAO</name>
<dbReference type="AlphaFoldDB" id="A0A2S6IEZ8"/>
<proteinExistence type="predicted"/>